<dbReference type="AlphaFoldDB" id="A0A6G0XMV7"/>
<dbReference type="NCBIfam" id="TIGR00797">
    <property type="entry name" value="matE"/>
    <property type="match status" value="1"/>
</dbReference>
<reference evidence="7 8" key="1">
    <citation type="submission" date="2019-07" db="EMBL/GenBank/DDBJ databases">
        <title>Genomics analysis of Aphanomyces spp. identifies a new class of oomycete effector associated with host adaptation.</title>
        <authorList>
            <person name="Gaulin E."/>
        </authorList>
    </citation>
    <scope>NUCLEOTIDE SEQUENCE [LARGE SCALE GENOMIC DNA]</scope>
    <source>
        <strain evidence="7 8">ATCC 201684</strain>
    </source>
</reference>
<comment type="subcellular location">
    <subcellularLocation>
        <location evidence="1">Membrane</location>
        <topology evidence="1">Multi-pass membrane protein</topology>
    </subcellularLocation>
</comment>
<sequence length="479" mass="52821">MGGSARGGEKTMKEEVLPLVVHDADVSIDPVKHTRRFVVSEVKVLLELIGPVVFTLVNEYIPAVTNIVLVGHSISPNVKEQLLNITSMSTALGLASAMDTLCTQAFGAGNHKKFGEYLQGAILGMALFLVPVCLINWYSEAILVFLGQDPVISAMAGVFIRWSTIGMPFLCAYELIKRLLQAHQITTPPAIVSLLGNVIHVAAGYYLIHYSSWGFYGAAVGRSVAYVSLPFLMLPYFYWHPIHLEWNLRWKWTEAWANLPLFLEFGMPGMVSLVVEWGAFEILTLMSGLMADHTIALGVNSILMTIISIVYMPFWGVSTGACIRIGYYLGANKPVEAKISTYVSYALSTCCCLISGAALFFTRNFLPALFVNDVDMIQRTSFAVLFLIPCHMIDSMNSVTTGVLRAMGKQQVGVVILMSAYYIVGIPMAALCAFYLDWSVEGLWVGFTFGTAAAYLSYIYQLRTTNWRHLAQAANTRSM</sequence>
<feature type="transmembrane region" description="Helical" evidence="6">
    <location>
        <begin position="259"/>
        <end position="280"/>
    </location>
</feature>
<evidence type="ECO:0000256" key="6">
    <source>
        <dbReference type="SAM" id="Phobius"/>
    </source>
</evidence>
<dbReference type="VEuPathDB" id="FungiDB:AeMF1_020867"/>
<comment type="caution">
    <text evidence="7">The sequence shown here is derived from an EMBL/GenBank/DDBJ whole genome shotgun (WGS) entry which is preliminary data.</text>
</comment>
<feature type="transmembrane region" description="Helical" evidence="6">
    <location>
        <begin position="151"/>
        <end position="176"/>
    </location>
</feature>
<comment type="similarity">
    <text evidence="2">Belongs to the multi antimicrobial extrusion (MATE) (TC 2.A.66.1) family.</text>
</comment>
<dbReference type="PANTHER" id="PTHR11206">
    <property type="entry name" value="MULTIDRUG RESISTANCE PROTEIN"/>
    <property type="match status" value="1"/>
</dbReference>
<dbReference type="GO" id="GO:1990961">
    <property type="term" value="P:xenobiotic detoxification by transmembrane export across the plasma membrane"/>
    <property type="evidence" value="ECO:0007669"/>
    <property type="project" value="InterPro"/>
</dbReference>
<evidence type="ECO:0000256" key="4">
    <source>
        <dbReference type="ARBA" id="ARBA00022989"/>
    </source>
</evidence>
<gene>
    <name evidence="7" type="ORF">Ae201684_003378</name>
</gene>
<feature type="transmembrane region" description="Helical" evidence="6">
    <location>
        <begin position="188"/>
        <end position="208"/>
    </location>
</feature>
<feature type="transmembrane region" description="Helical" evidence="6">
    <location>
        <begin position="342"/>
        <end position="361"/>
    </location>
</feature>
<evidence type="ECO:0008006" key="9">
    <source>
        <dbReference type="Google" id="ProtNLM"/>
    </source>
</evidence>
<feature type="transmembrane region" description="Helical" evidence="6">
    <location>
        <begin position="442"/>
        <end position="460"/>
    </location>
</feature>
<feature type="transmembrane region" description="Helical" evidence="6">
    <location>
        <begin position="120"/>
        <end position="139"/>
    </location>
</feature>
<dbReference type="InterPro" id="IPR045069">
    <property type="entry name" value="MATE_euk"/>
</dbReference>
<evidence type="ECO:0000256" key="5">
    <source>
        <dbReference type="ARBA" id="ARBA00023136"/>
    </source>
</evidence>
<feature type="transmembrane region" description="Helical" evidence="6">
    <location>
        <begin position="381"/>
        <end position="400"/>
    </location>
</feature>
<keyword evidence="4 6" id="KW-1133">Transmembrane helix</keyword>
<dbReference type="GO" id="GO:0015297">
    <property type="term" value="F:antiporter activity"/>
    <property type="evidence" value="ECO:0007669"/>
    <property type="project" value="InterPro"/>
</dbReference>
<evidence type="ECO:0000256" key="2">
    <source>
        <dbReference type="ARBA" id="ARBA00010199"/>
    </source>
</evidence>
<name>A0A6G0XMV7_9STRA</name>
<dbReference type="GO" id="GO:0042910">
    <property type="term" value="F:xenobiotic transmembrane transporter activity"/>
    <property type="evidence" value="ECO:0007669"/>
    <property type="project" value="InterPro"/>
</dbReference>
<dbReference type="InterPro" id="IPR002528">
    <property type="entry name" value="MATE_fam"/>
</dbReference>
<dbReference type="GO" id="GO:0016020">
    <property type="term" value="C:membrane"/>
    <property type="evidence" value="ECO:0007669"/>
    <property type="project" value="UniProtKB-SubCell"/>
</dbReference>
<feature type="transmembrane region" description="Helical" evidence="6">
    <location>
        <begin position="412"/>
        <end position="436"/>
    </location>
</feature>
<evidence type="ECO:0000256" key="1">
    <source>
        <dbReference type="ARBA" id="ARBA00004141"/>
    </source>
</evidence>
<feature type="transmembrane region" description="Helical" evidence="6">
    <location>
        <begin position="214"/>
        <end position="238"/>
    </location>
</feature>
<evidence type="ECO:0000256" key="3">
    <source>
        <dbReference type="ARBA" id="ARBA00022692"/>
    </source>
</evidence>
<dbReference type="CDD" id="cd13132">
    <property type="entry name" value="MATE_eukaryotic"/>
    <property type="match status" value="1"/>
</dbReference>
<dbReference type="Pfam" id="PF01554">
    <property type="entry name" value="MatE"/>
    <property type="match status" value="2"/>
</dbReference>
<keyword evidence="3 6" id="KW-0812">Transmembrane</keyword>
<organism evidence="7 8">
    <name type="scientific">Aphanomyces euteiches</name>
    <dbReference type="NCBI Taxonomy" id="100861"/>
    <lineage>
        <taxon>Eukaryota</taxon>
        <taxon>Sar</taxon>
        <taxon>Stramenopiles</taxon>
        <taxon>Oomycota</taxon>
        <taxon>Saprolegniomycetes</taxon>
        <taxon>Saprolegniales</taxon>
        <taxon>Verrucalvaceae</taxon>
        <taxon>Aphanomyces</taxon>
    </lineage>
</organism>
<evidence type="ECO:0000313" key="7">
    <source>
        <dbReference type="EMBL" id="KAF0741713.1"/>
    </source>
</evidence>
<feature type="transmembrane region" description="Helical" evidence="6">
    <location>
        <begin position="300"/>
        <end position="330"/>
    </location>
</feature>
<dbReference type="Proteomes" id="UP000481153">
    <property type="component" value="Unassembled WGS sequence"/>
</dbReference>
<accession>A0A6G0XMV7</accession>
<evidence type="ECO:0000313" key="8">
    <source>
        <dbReference type="Proteomes" id="UP000481153"/>
    </source>
</evidence>
<keyword evidence="5 6" id="KW-0472">Membrane</keyword>
<protein>
    <recommendedName>
        <fullName evidence="9">MATE efflux family protein</fullName>
    </recommendedName>
</protein>
<proteinExistence type="inferred from homology"/>
<keyword evidence="8" id="KW-1185">Reference proteome</keyword>
<dbReference type="EMBL" id="VJMJ01000036">
    <property type="protein sequence ID" value="KAF0741713.1"/>
    <property type="molecule type" value="Genomic_DNA"/>
</dbReference>